<dbReference type="STRING" id="1798405.A3E64_00335"/>
<evidence type="ECO:0000259" key="4">
    <source>
        <dbReference type="Pfam" id="PF02826"/>
    </source>
</evidence>
<organism evidence="5 6">
    <name type="scientific">Candidatus Harrisonbacteria bacterium RIFCSPHIGHO2_12_FULL_48_16</name>
    <dbReference type="NCBI Taxonomy" id="1798405"/>
    <lineage>
        <taxon>Bacteria</taxon>
        <taxon>Candidatus Harrisoniibacteriota</taxon>
    </lineage>
</organism>
<evidence type="ECO:0000256" key="1">
    <source>
        <dbReference type="ARBA" id="ARBA00005854"/>
    </source>
</evidence>
<dbReference type="SUPFAM" id="SSF52283">
    <property type="entry name" value="Formate/glycerate dehydrogenase catalytic domain-like"/>
    <property type="match status" value="1"/>
</dbReference>
<proteinExistence type="inferred from homology"/>
<comment type="caution">
    <text evidence="5">The sequence shown here is derived from an EMBL/GenBank/DDBJ whole genome shotgun (WGS) entry which is preliminary data.</text>
</comment>
<dbReference type="EMBL" id="MHJH01000004">
    <property type="protein sequence ID" value="OGY65084.1"/>
    <property type="molecule type" value="Genomic_DNA"/>
</dbReference>
<dbReference type="SUPFAM" id="SSF51735">
    <property type="entry name" value="NAD(P)-binding Rossmann-fold domains"/>
    <property type="match status" value="1"/>
</dbReference>
<dbReference type="InterPro" id="IPR036291">
    <property type="entry name" value="NAD(P)-bd_dom_sf"/>
</dbReference>
<dbReference type="InterPro" id="IPR050857">
    <property type="entry name" value="D-2-hydroxyacid_DH"/>
</dbReference>
<evidence type="ECO:0000313" key="5">
    <source>
        <dbReference type="EMBL" id="OGY65084.1"/>
    </source>
</evidence>
<dbReference type="GO" id="GO:0016616">
    <property type="term" value="F:oxidoreductase activity, acting on the CH-OH group of donors, NAD or NADP as acceptor"/>
    <property type="evidence" value="ECO:0007669"/>
    <property type="project" value="InterPro"/>
</dbReference>
<dbReference type="Gene3D" id="3.40.50.720">
    <property type="entry name" value="NAD(P)-binding Rossmann-like Domain"/>
    <property type="match status" value="2"/>
</dbReference>
<dbReference type="PROSITE" id="PS00671">
    <property type="entry name" value="D_2_HYDROXYACID_DH_3"/>
    <property type="match status" value="1"/>
</dbReference>
<evidence type="ECO:0000256" key="2">
    <source>
        <dbReference type="ARBA" id="ARBA00023002"/>
    </source>
</evidence>
<reference evidence="5 6" key="1">
    <citation type="journal article" date="2016" name="Nat. Commun.">
        <title>Thousands of microbial genomes shed light on interconnected biogeochemical processes in an aquifer system.</title>
        <authorList>
            <person name="Anantharaman K."/>
            <person name="Brown C.T."/>
            <person name="Hug L.A."/>
            <person name="Sharon I."/>
            <person name="Castelle C.J."/>
            <person name="Probst A.J."/>
            <person name="Thomas B.C."/>
            <person name="Singh A."/>
            <person name="Wilkins M.J."/>
            <person name="Karaoz U."/>
            <person name="Brodie E.L."/>
            <person name="Williams K.H."/>
            <person name="Hubbard S.S."/>
            <person name="Banfield J.F."/>
        </authorList>
    </citation>
    <scope>NUCLEOTIDE SEQUENCE [LARGE SCALE GENOMIC DNA]</scope>
</reference>
<dbReference type="Proteomes" id="UP000177174">
    <property type="component" value="Unassembled WGS sequence"/>
</dbReference>
<dbReference type="GO" id="GO:0051287">
    <property type="term" value="F:NAD binding"/>
    <property type="evidence" value="ECO:0007669"/>
    <property type="project" value="InterPro"/>
</dbReference>
<keyword evidence="3" id="KW-0520">NAD</keyword>
<name>A0A1G1ZKL5_9BACT</name>
<sequence>MIIQITESRDYSEKALAIYKSLGPVYLSASPRKDANVLVLRLAYKIDSSWMDKMPNLKVIATPTTGLNHIDLKEAKKRKIKVISLKGHTSFLKDVPSTAEETLALMTALVRKLPWAFDDVKKGNWNRDAWRGHQFIHKTLGLLGCGRLGKIVAKYGKALGMRILGTDPNIDAGTLTRQSIEKVLMEKLFRESDIVSVHVSLEPDTHNLVQEKHLKMMKSTAYLINTARGEIIDEKALLKALENKWIAGAALDVMRDEVGGKHLKNNPLVKYAKTHDNLLIVPHLGGATYEAMHVTEDFIADLVKKYVR</sequence>
<dbReference type="Pfam" id="PF02826">
    <property type="entry name" value="2-Hacid_dh_C"/>
    <property type="match status" value="1"/>
</dbReference>
<keyword evidence="2" id="KW-0560">Oxidoreductase</keyword>
<dbReference type="InterPro" id="IPR006140">
    <property type="entry name" value="D-isomer_DH_NAD-bd"/>
</dbReference>
<protein>
    <recommendedName>
        <fullName evidence="4">D-isomer specific 2-hydroxyacid dehydrogenase NAD-binding domain-containing protein</fullName>
    </recommendedName>
</protein>
<comment type="similarity">
    <text evidence="1">Belongs to the D-isomer specific 2-hydroxyacid dehydrogenase family.</text>
</comment>
<dbReference type="PANTHER" id="PTHR42789">
    <property type="entry name" value="D-ISOMER SPECIFIC 2-HYDROXYACID DEHYDROGENASE FAMILY PROTEIN (AFU_ORTHOLOGUE AFUA_6G10090)"/>
    <property type="match status" value="1"/>
</dbReference>
<evidence type="ECO:0000313" key="6">
    <source>
        <dbReference type="Proteomes" id="UP000177174"/>
    </source>
</evidence>
<dbReference type="AlphaFoldDB" id="A0A1G1ZKL5"/>
<feature type="domain" description="D-isomer specific 2-hydroxyacid dehydrogenase NAD-binding" evidence="4">
    <location>
        <begin position="103"/>
        <end position="285"/>
    </location>
</feature>
<gene>
    <name evidence="5" type="ORF">A3E64_00335</name>
</gene>
<dbReference type="PANTHER" id="PTHR42789:SF1">
    <property type="entry name" value="D-ISOMER SPECIFIC 2-HYDROXYACID DEHYDROGENASE FAMILY PROTEIN (AFU_ORTHOLOGUE AFUA_6G10090)"/>
    <property type="match status" value="1"/>
</dbReference>
<evidence type="ECO:0000256" key="3">
    <source>
        <dbReference type="ARBA" id="ARBA00023027"/>
    </source>
</evidence>
<dbReference type="InterPro" id="IPR029753">
    <property type="entry name" value="D-isomer_DH_CS"/>
</dbReference>
<accession>A0A1G1ZKL5</accession>